<proteinExistence type="predicted"/>
<sequence length="50" mass="5553">MQNANVSDPRQHVNEEPRNDFLDLVVGFGGMATFMVVVFTVAVIVKFIIS</sequence>
<dbReference type="Proteomes" id="UP000680304">
    <property type="component" value="Unassembled WGS sequence"/>
</dbReference>
<dbReference type="EMBL" id="BOVJ01000109">
    <property type="protein sequence ID" value="GIQ64864.1"/>
    <property type="molecule type" value="Genomic_DNA"/>
</dbReference>
<keyword evidence="1" id="KW-0472">Membrane</keyword>
<accession>A0ABQ4NA78</accession>
<feature type="transmembrane region" description="Helical" evidence="1">
    <location>
        <begin position="24"/>
        <end position="49"/>
    </location>
</feature>
<dbReference type="RefSeq" id="WP_145977158.1">
    <property type="nucleotide sequence ID" value="NZ_BOVJ01000109.1"/>
</dbReference>
<reference evidence="2 3" key="1">
    <citation type="submission" date="2021-04" db="EMBL/GenBank/DDBJ databases">
        <title>Draft genome sequence of Paenibacillus cisolokensis, LC2-13A.</title>
        <authorList>
            <person name="Uke A."/>
            <person name="Chhe C."/>
            <person name="Baramee S."/>
            <person name="Kosugi A."/>
        </authorList>
    </citation>
    <scope>NUCLEOTIDE SEQUENCE [LARGE SCALE GENOMIC DNA]</scope>
    <source>
        <strain evidence="2 3">LC2-13A</strain>
    </source>
</reference>
<evidence type="ECO:0000313" key="3">
    <source>
        <dbReference type="Proteomes" id="UP000680304"/>
    </source>
</evidence>
<organism evidence="2 3">
    <name type="scientific">Paenibacillus cisolokensis</name>
    <dbReference type="NCBI Taxonomy" id="1658519"/>
    <lineage>
        <taxon>Bacteria</taxon>
        <taxon>Bacillati</taxon>
        <taxon>Bacillota</taxon>
        <taxon>Bacilli</taxon>
        <taxon>Bacillales</taxon>
        <taxon>Paenibacillaceae</taxon>
        <taxon>Paenibacillus</taxon>
    </lineage>
</organism>
<evidence type="ECO:0000313" key="2">
    <source>
        <dbReference type="EMBL" id="GIQ64864.1"/>
    </source>
</evidence>
<keyword evidence="1" id="KW-1133">Transmembrane helix</keyword>
<protein>
    <recommendedName>
        <fullName evidence="4">YqzM family protein</fullName>
    </recommendedName>
</protein>
<keyword evidence="3" id="KW-1185">Reference proteome</keyword>
<gene>
    <name evidence="2" type="ORF">PACILC2_34320</name>
</gene>
<keyword evidence="1" id="KW-0812">Transmembrane</keyword>
<evidence type="ECO:0000256" key="1">
    <source>
        <dbReference type="SAM" id="Phobius"/>
    </source>
</evidence>
<evidence type="ECO:0008006" key="4">
    <source>
        <dbReference type="Google" id="ProtNLM"/>
    </source>
</evidence>
<name>A0ABQ4NA78_9BACL</name>
<comment type="caution">
    <text evidence="2">The sequence shown here is derived from an EMBL/GenBank/DDBJ whole genome shotgun (WGS) entry which is preliminary data.</text>
</comment>